<feature type="chain" id="PRO_5032484222" evidence="1">
    <location>
        <begin position="31"/>
        <end position="515"/>
    </location>
</feature>
<evidence type="ECO:0000313" key="3">
    <source>
        <dbReference type="Proteomes" id="UP000522333"/>
    </source>
</evidence>
<reference evidence="2 3" key="1">
    <citation type="submission" date="2020-04" db="EMBL/GenBank/DDBJ databases">
        <authorList>
            <person name="Hitch T.C.A."/>
            <person name="Wylensek D."/>
            <person name="Clavel T."/>
        </authorList>
    </citation>
    <scope>NUCLEOTIDE SEQUENCE [LARGE SCALE GENOMIC DNA]</scope>
    <source>
        <strain evidence="2 3">PG-251-APC-1</strain>
    </source>
</reference>
<sequence length="515" mass="55690">MKKNKPYGAAAALLAGALLGGLMTAPGAHAVDFRVKGVWIAMLEYGDGGSFVRKDREGKNVQGWGRWGEDRFEAKNRVRLQLDAAVSDALSGSVYFEIGGATWGRARSGGALGADGQIVKIKHSYLDWNLPGTGLKARMGLQRIFLPDFVTDASQVFDADVAGISVAAPLTEHLSLTAFWARAFNDNWAAPDGGQSGWLDNADFFGLLLPVTYEDIRLTPWALLGTIGKNAFRHGNGRFYSRNSEGSYGIGLSPSAYRFDGRESSLAHATAFWAGLTGEITAARPLRLAWSAAWGSVATGDAALDRHGWYASALAEYALDWGTPGIYGWYSSGDDGDPANGSERMPTIEANNESTSSVAGFGTLGTWTLGRDTLLGSTLVGTWGLGLRVCDISFFEDLSHTIHLNYYQGTNSAGMARHIKGAGGPDIVRPNGTDFNTANYYGLYLTDRDRAMEVGIMSTYTLHENLKLLVEANYIALWLDNSPDVWGGYHAGGRRYAANSTEDAWNMNVSFIYKF</sequence>
<evidence type="ECO:0000313" key="2">
    <source>
        <dbReference type="EMBL" id="NME52919.1"/>
    </source>
</evidence>
<accession>A0A848CJ75</accession>
<protein>
    <submittedName>
        <fullName evidence="2">Outer membrane homotrimeric porin</fullName>
    </submittedName>
</protein>
<dbReference type="Proteomes" id="UP000522333">
    <property type="component" value="Unassembled WGS sequence"/>
</dbReference>
<dbReference type="RefSeq" id="WP_168936222.1">
    <property type="nucleotide sequence ID" value="NZ_JABAFY010000050.1"/>
</dbReference>
<organism evidence="2 3">
    <name type="scientific">Desulfovibrio piger</name>
    <dbReference type="NCBI Taxonomy" id="901"/>
    <lineage>
        <taxon>Bacteria</taxon>
        <taxon>Pseudomonadati</taxon>
        <taxon>Thermodesulfobacteriota</taxon>
        <taxon>Desulfovibrionia</taxon>
        <taxon>Desulfovibrionales</taxon>
        <taxon>Desulfovibrionaceae</taxon>
        <taxon>Desulfovibrio</taxon>
    </lineage>
</organism>
<proteinExistence type="predicted"/>
<feature type="signal peptide" evidence="1">
    <location>
        <begin position="1"/>
        <end position="30"/>
    </location>
</feature>
<dbReference type="AlphaFoldDB" id="A0A848CJ75"/>
<keyword evidence="1" id="KW-0732">Signal</keyword>
<evidence type="ECO:0000256" key="1">
    <source>
        <dbReference type="SAM" id="SignalP"/>
    </source>
</evidence>
<comment type="caution">
    <text evidence="2">The sequence shown here is derived from an EMBL/GenBank/DDBJ whole genome shotgun (WGS) entry which is preliminary data.</text>
</comment>
<dbReference type="EMBL" id="JABAFY010000050">
    <property type="protein sequence ID" value="NME52919.1"/>
    <property type="molecule type" value="Genomic_DNA"/>
</dbReference>
<name>A0A848CJ75_9BACT</name>
<dbReference type="NCBIfam" id="NF033939">
    <property type="entry name" value="DESULF_POR1"/>
    <property type="match status" value="1"/>
</dbReference>
<dbReference type="InterPro" id="IPR059232">
    <property type="entry name" value="Porin_put"/>
</dbReference>
<gene>
    <name evidence="2" type="ORF">HF854_10420</name>
</gene>